<evidence type="ECO:0000313" key="2">
    <source>
        <dbReference type="Proteomes" id="UP001457282"/>
    </source>
</evidence>
<gene>
    <name evidence="1" type="ORF">M0R45_001873</name>
</gene>
<keyword evidence="2" id="KW-1185">Reference proteome</keyword>
<protein>
    <submittedName>
        <fullName evidence="1">Uncharacterized protein</fullName>
    </submittedName>
</protein>
<accession>A0AAW1VFG9</accession>
<dbReference type="AlphaFoldDB" id="A0AAW1VFG9"/>
<sequence>MDWRYEQITGWVDDCSGVCKGGGAWSSGGAGLRSQCRSWEHGLLHVVKRSSAGCIDLGAQRRTKLKLGDSEFVIVSCHGFC</sequence>
<dbReference type="Proteomes" id="UP001457282">
    <property type="component" value="Unassembled WGS sequence"/>
</dbReference>
<reference evidence="1 2" key="1">
    <citation type="journal article" date="2023" name="G3 (Bethesda)">
        <title>A chromosome-length genome assembly and annotation of blackberry (Rubus argutus, cv. 'Hillquist').</title>
        <authorList>
            <person name="Bruna T."/>
            <person name="Aryal R."/>
            <person name="Dudchenko O."/>
            <person name="Sargent D.J."/>
            <person name="Mead D."/>
            <person name="Buti M."/>
            <person name="Cavallini A."/>
            <person name="Hytonen T."/>
            <person name="Andres J."/>
            <person name="Pham M."/>
            <person name="Weisz D."/>
            <person name="Mascagni F."/>
            <person name="Usai G."/>
            <person name="Natali L."/>
            <person name="Bassil N."/>
            <person name="Fernandez G.E."/>
            <person name="Lomsadze A."/>
            <person name="Armour M."/>
            <person name="Olukolu B."/>
            <person name="Poorten T."/>
            <person name="Britton C."/>
            <person name="Davik J."/>
            <person name="Ashrafi H."/>
            <person name="Aiden E.L."/>
            <person name="Borodovsky M."/>
            <person name="Worthington M."/>
        </authorList>
    </citation>
    <scope>NUCLEOTIDE SEQUENCE [LARGE SCALE GENOMIC DNA]</scope>
    <source>
        <strain evidence="1">PI 553951</strain>
    </source>
</reference>
<evidence type="ECO:0000313" key="1">
    <source>
        <dbReference type="EMBL" id="KAK9901892.1"/>
    </source>
</evidence>
<proteinExistence type="predicted"/>
<dbReference type="EMBL" id="JBEDUW010000273">
    <property type="protein sequence ID" value="KAK9901892.1"/>
    <property type="molecule type" value="Genomic_DNA"/>
</dbReference>
<comment type="caution">
    <text evidence="1">The sequence shown here is derived from an EMBL/GenBank/DDBJ whole genome shotgun (WGS) entry which is preliminary data.</text>
</comment>
<organism evidence="1 2">
    <name type="scientific">Rubus argutus</name>
    <name type="common">Southern blackberry</name>
    <dbReference type="NCBI Taxonomy" id="59490"/>
    <lineage>
        <taxon>Eukaryota</taxon>
        <taxon>Viridiplantae</taxon>
        <taxon>Streptophyta</taxon>
        <taxon>Embryophyta</taxon>
        <taxon>Tracheophyta</taxon>
        <taxon>Spermatophyta</taxon>
        <taxon>Magnoliopsida</taxon>
        <taxon>eudicotyledons</taxon>
        <taxon>Gunneridae</taxon>
        <taxon>Pentapetalae</taxon>
        <taxon>rosids</taxon>
        <taxon>fabids</taxon>
        <taxon>Rosales</taxon>
        <taxon>Rosaceae</taxon>
        <taxon>Rosoideae</taxon>
        <taxon>Rosoideae incertae sedis</taxon>
        <taxon>Rubus</taxon>
    </lineage>
</organism>
<name>A0AAW1VFG9_RUBAR</name>